<dbReference type="InterPro" id="IPR027417">
    <property type="entry name" value="P-loop_NTPase"/>
</dbReference>
<keyword evidence="1" id="KW-0547">Nucleotide-binding</keyword>
<dbReference type="InterPro" id="IPR014017">
    <property type="entry name" value="DNA_helicase_UvrD-like_C"/>
</dbReference>
<feature type="domain" description="UvrD-like helicase C-terminal" evidence="7">
    <location>
        <begin position="367"/>
        <end position="440"/>
    </location>
</feature>
<evidence type="ECO:0000259" key="6">
    <source>
        <dbReference type="Pfam" id="PF00580"/>
    </source>
</evidence>
<dbReference type="Pfam" id="PF13361">
    <property type="entry name" value="UvrD_C"/>
    <property type="match status" value="1"/>
</dbReference>
<evidence type="ECO:0000256" key="4">
    <source>
        <dbReference type="ARBA" id="ARBA00022840"/>
    </source>
</evidence>
<accession>A0A4Y9XUU1</accession>
<dbReference type="InterPro" id="IPR013986">
    <property type="entry name" value="DExx_box_DNA_helicase_dom_sf"/>
</dbReference>
<sequence length="1627" mass="186547">RAGAGMYNVEELDVWRTDLPEKFSELEDRHFPLFITIDELCSLVQADVAPPKPVPVRQAQKNQRKASWSSTYRSEAKSKKVINFEVFKDEYWPHLPQHLTKGLAPSLVFGEFIGVIKGSEETLKYPRRMLTQEGYQNASARSYGTFCNMREVLYELFQAYCKLKREHNQRDQADRTHEVLKAIQEKGVVGRKMDYLYIDEVQDNLLIDTLLLRCICRNPNGLFWAGDTAQTISVGSAFRFNELKAFLHRIEQKSSKSRMRSASIAPPSTFQLLTNYRSHGGIVNCAHSVIELLQFWPSAIDVLERERGIVDGKKPLFVSILDTSQLKNFFTSNTDTPIELGHEQCVLVRDNAALEKLEAEAGNIGVVLTLYESKGLEFDDVILWNFFEDSTIDTKRWRQLIEYALEIRPTFDEFKLAGLSSELKFLYVAITRARKNLWIVDQSSRCEDMKLYWASKGLVEVSTDGSTLSKFAVASTAEEWARSGTARTLFYREQYTQAARGFARGGQWREAAVANAYQLRNQAHQIPRRNGKQTEAYLDAGRAFLACADDALSETERRLYTRIAAECYATIKRHKKAAKAFFDAAMYDEAVVHYIDGNLLDDAVSIVLKYPLMDARLSDRVTNLAKFVYLKEHRTAEVEELFSSPDEIAEFAEDHDLGAAHAVLMEKKQSYAEAAELYMKEGQSLKAIQLFLEDHENLESISRAKKCLFGVLWQNVSFATYSWLREEGETTFSHVLEIAEKLRQYPDVYGESDQQVIDLFSAILESDLERLRHLAISFTRDDQKQACALLALQSLYRDGFHIINVGGNDLLILSLSLFKHYVQRLRDIIMEAEPWSSPTIQQVFHCSPSDGDHVTLHQGTFLHRCYMLYYDLQPSAETEHISVSPAQFQLILRRYLSDGLRTKITKEHDIVSRHRTPDLCFSQLLSGRCNHDSCHLLHSPDDPWYRQRARLPLLQILILDVSQSLAFPFCESFPERMKHRRSWLDRFDNALNPLLYDTGSLSALDIEIIPEALEGSRVVRRWIQDILFNLDPHKGEHLEFDFVANFTKASSLGIFLDSKSMENSFGRIPCLWYQFHRPLLVDGGPGFGRYYYLRNLVDFLLSAGPADLLRGSIFFKHVVERHVPIDIGVLCRLFQRLCALYAMSRCYYAKRSLHNLTLPRNWVMELWKDFENVKEQDCRSFGLLVEPAGLLLKRLYTGKEYLDSGRYIIDRTLYYRSRDLPRDQLANISILSICRSLCLLGYNISNFGLRNGILNAITSLRGCHQKNGFSVPPLYYRRYFFANEWSDLAFAVRNYNPTRFNGLVQLYSAHGPQPGRELPGVRRVFFSKMQDIPGLLDTEGRFSSLTKVMSISQPHPQLQSQPQPQPQSQPEPQVPAPEAEPTLADALGGTAQLESAHEDEEGHRSYNEGGETSEEEDTEELSEADMQDQYARPESDVRDASMIAAQNWAAGKIQKVFRCMQEHNKGQPKEGLPAARQRLFRECRTHASAPAIHGPYRCLYLGPLPHLLLCLEWTLNQAKMVKKHAKRQMVKTGLHELDEVMERQTVMNNILKKAERLRKVAEPTSPFHARRDAGELRRIASEVHALMTSDDFDLPEAEQIKGDLMLFWKGMVRKHPRVRPTLNTEDL</sequence>
<feature type="domain" description="UvrD-like helicase ATP-binding" evidence="6">
    <location>
        <begin position="121"/>
        <end position="232"/>
    </location>
</feature>
<evidence type="ECO:0000256" key="1">
    <source>
        <dbReference type="ARBA" id="ARBA00022741"/>
    </source>
</evidence>
<dbReference type="PANTHER" id="PTHR21529">
    <property type="entry name" value="MAMMARY TURMOR VIRUS RECEPTOR HOMOLOG 1, 2 MTVR1, 2"/>
    <property type="match status" value="1"/>
</dbReference>
<dbReference type="Gene3D" id="3.40.50.300">
    <property type="entry name" value="P-loop containing nucleotide triphosphate hydrolases"/>
    <property type="match status" value="2"/>
</dbReference>
<dbReference type="STRING" id="205917.A0A4Y9XUU1"/>
<dbReference type="Gene3D" id="1.10.10.160">
    <property type="match status" value="1"/>
</dbReference>
<dbReference type="Pfam" id="PF00580">
    <property type="entry name" value="UvrD-helicase"/>
    <property type="match status" value="1"/>
</dbReference>
<dbReference type="InterPro" id="IPR014016">
    <property type="entry name" value="UvrD-like_ATP-bd"/>
</dbReference>
<dbReference type="GO" id="GO:0005524">
    <property type="term" value="F:ATP binding"/>
    <property type="evidence" value="ECO:0007669"/>
    <property type="project" value="UniProtKB-KW"/>
</dbReference>
<feature type="region of interest" description="Disordered" evidence="5">
    <location>
        <begin position="1351"/>
        <end position="1380"/>
    </location>
</feature>
<feature type="region of interest" description="Disordered" evidence="5">
    <location>
        <begin position="1392"/>
        <end position="1437"/>
    </location>
</feature>
<reference evidence="8 9" key="1">
    <citation type="submission" date="2019-02" db="EMBL/GenBank/DDBJ databases">
        <title>Genome sequencing of the rare red list fungi Dentipellis fragilis.</title>
        <authorList>
            <person name="Buettner E."/>
            <person name="Kellner H."/>
        </authorList>
    </citation>
    <scope>NUCLEOTIDE SEQUENCE [LARGE SCALE GENOMIC DNA]</scope>
    <source>
        <strain evidence="8 9">DSM 105465</strain>
    </source>
</reference>
<feature type="compositionally biased region" description="Low complexity" evidence="5">
    <location>
        <begin position="1352"/>
        <end position="1362"/>
    </location>
</feature>
<dbReference type="Proteomes" id="UP000298327">
    <property type="component" value="Unassembled WGS sequence"/>
</dbReference>
<proteinExistence type="predicted"/>
<evidence type="ECO:0000313" key="8">
    <source>
        <dbReference type="EMBL" id="TFY53518.1"/>
    </source>
</evidence>
<gene>
    <name evidence="8" type="ORF">EVG20_g10077</name>
</gene>
<evidence type="ECO:0000259" key="7">
    <source>
        <dbReference type="Pfam" id="PF13361"/>
    </source>
</evidence>
<organism evidence="8 9">
    <name type="scientific">Dentipellis fragilis</name>
    <dbReference type="NCBI Taxonomy" id="205917"/>
    <lineage>
        <taxon>Eukaryota</taxon>
        <taxon>Fungi</taxon>
        <taxon>Dikarya</taxon>
        <taxon>Basidiomycota</taxon>
        <taxon>Agaricomycotina</taxon>
        <taxon>Agaricomycetes</taxon>
        <taxon>Russulales</taxon>
        <taxon>Hericiaceae</taxon>
        <taxon>Dentipellis</taxon>
    </lineage>
</organism>
<dbReference type="EMBL" id="SEOQ01001141">
    <property type="protein sequence ID" value="TFY53518.1"/>
    <property type="molecule type" value="Genomic_DNA"/>
</dbReference>
<dbReference type="GO" id="GO:0004386">
    <property type="term" value="F:helicase activity"/>
    <property type="evidence" value="ECO:0007669"/>
    <property type="project" value="UniProtKB-KW"/>
</dbReference>
<protein>
    <submittedName>
        <fullName evidence="8">Uncharacterized protein</fullName>
    </submittedName>
</protein>
<dbReference type="SUPFAM" id="SSF52540">
    <property type="entry name" value="P-loop containing nucleoside triphosphate hydrolases"/>
    <property type="match status" value="1"/>
</dbReference>
<feature type="non-terminal residue" evidence="8">
    <location>
        <position position="1"/>
    </location>
</feature>
<evidence type="ECO:0000256" key="5">
    <source>
        <dbReference type="SAM" id="MobiDB-lite"/>
    </source>
</evidence>
<keyword evidence="9" id="KW-1185">Reference proteome</keyword>
<keyword evidence="3" id="KW-0347">Helicase</keyword>
<keyword evidence="2" id="KW-0378">Hydrolase</keyword>
<comment type="caution">
    <text evidence="8">The sequence shown here is derived from an EMBL/GenBank/DDBJ whole genome shotgun (WGS) entry which is preliminary data.</text>
</comment>
<evidence type="ECO:0000313" key="9">
    <source>
        <dbReference type="Proteomes" id="UP000298327"/>
    </source>
</evidence>
<dbReference type="InterPro" id="IPR039904">
    <property type="entry name" value="TRANK1"/>
</dbReference>
<keyword evidence="4" id="KW-0067">ATP-binding</keyword>
<evidence type="ECO:0000256" key="2">
    <source>
        <dbReference type="ARBA" id="ARBA00022801"/>
    </source>
</evidence>
<dbReference type="GO" id="GO:0016787">
    <property type="term" value="F:hydrolase activity"/>
    <property type="evidence" value="ECO:0007669"/>
    <property type="project" value="UniProtKB-KW"/>
</dbReference>
<evidence type="ECO:0000256" key="3">
    <source>
        <dbReference type="ARBA" id="ARBA00022806"/>
    </source>
</evidence>
<name>A0A4Y9XUU1_9AGAM</name>
<feature type="compositionally biased region" description="Acidic residues" evidence="5">
    <location>
        <begin position="1411"/>
        <end position="1426"/>
    </location>
</feature>
<dbReference type="OrthoDB" id="3156807at2759"/>
<dbReference type="PANTHER" id="PTHR21529:SF4">
    <property type="entry name" value="TPR AND ANKYRIN REPEAT-CONTAINING PROTEIN 1"/>
    <property type="match status" value="1"/>
</dbReference>
<feature type="compositionally biased region" description="Pro residues" evidence="5">
    <location>
        <begin position="1363"/>
        <end position="1375"/>
    </location>
</feature>